<reference evidence="2" key="1">
    <citation type="journal article" date="2022" name="Mol. Ecol. Resour.">
        <title>The genomes of chicory, endive, great burdock and yacon provide insights into Asteraceae palaeo-polyploidization history and plant inulin production.</title>
        <authorList>
            <person name="Fan W."/>
            <person name="Wang S."/>
            <person name="Wang H."/>
            <person name="Wang A."/>
            <person name="Jiang F."/>
            <person name="Liu H."/>
            <person name="Zhao H."/>
            <person name="Xu D."/>
            <person name="Zhang Y."/>
        </authorList>
    </citation>
    <scope>NUCLEOTIDE SEQUENCE [LARGE SCALE GENOMIC DNA]</scope>
    <source>
        <strain evidence="2">cv. Yunnan</strain>
    </source>
</reference>
<comment type="caution">
    <text evidence="1">The sequence shown here is derived from an EMBL/GenBank/DDBJ whole genome shotgun (WGS) entry which is preliminary data.</text>
</comment>
<reference evidence="1 2" key="2">
    <citation type="journal article" date="2022" name="Mol. Ecol. Resour.">
        <title>The genomes of chicory, endive, great burdock and yacon provide insights into Asteraceae paleo-polyploidization history and plant inulin production.</title>
        <authorList>
            <person name="Fan W."/>
            <person name="Wang S."/>
            <person name="Wang H."/>
            <person name="Wang A."/>
            <person name="Jiang F."/>
            <person name="Liu H."/>
            <person name="Zhao H."/>
            <person name="Xu D."/>
            <person name="Zhang Y."/>
        </authorList>
    </citation>
    <scope>NUCLEOTIDE SEQUENCE [LARGE SCALE GENOMIC DNA]</scope>
    <source>
        <strain evidence="2">cv. Yunnan</strain>
        <tissue evidence="1">Leaves</tissue>
    </source>
</reference>
<accession>A0ACB9DDE3</accession>
<protein>
    <submittedName>
        <fullName evidence="1">Uncharacterized protein</fullName>
    </submittedName>
</protein>
<evidence type="ECO:0000313" key="1">
    <source>
        <dbReference type="EMBL" id="KAI3744668.1"/>
    </source>
</evidence>
<name>A0ACB9DDE3_9ASTR</name>
<proteinExistence type="predicted"/>
<gene>
    <name evidence="1" type="ORF">L1987_57757</name>
</gene>
<keyword evidence="2" id="KW-1185">Reference proteome</keyword>
<dbReference type="Proteomes" id="UP001056120">
    <property type="component" value="Linkage Group LG19"/>
</dbReference>
<organism evidence="1 2">
    <name type="scientific">Smallanthus sonchifolius</name>
    <dbReference type="NCBI Taxonomy" id="185202"/>
    <lineage>
        <taxon>Eukaryota</taxon>
        <taxon>Viridiplantae</taxon>
        <taxon>Streptophyta</taxon>
        <taxon>Embryophyta</taxon>
        <taxon>Tracheophyta</taxon>
        <taxon>Spermatophyta</taxon>
        <taxon>Magnoliopsida</taxon>
        <taxon>eudicotyledons</taxon>
        <taxon>Gunneridae</taxon>
        <taxon>Pentapetalae</taxon>
        <taxon>asterids</taxon>
        <taxon>campanulids</taxon>
        <taxon>Asterales</taxon>
        <taxon>Asteraceae</taxon>
        <taxon>Asteroideae</taxon>
        <taxon>Heliantheae alliance</taxon>
        <taxon>Millerieae</taxon>
        <taxon>Smallanthus</taxon>
    </lineage>
</organism>
<sequence length="118" mass="13108">MLKAIFFKATTTTASVSTPPHSIPSSLPQLTPETERQDDHEDLDGACGSEHQVATLTPSVTTLGDSTTQMESSWVGEDKDKHPANDEDKLECLLYLDDDIMIEDWVSDEEDVEVEIER</sequence>
<dbReference type="EMBL" id="CM042036">
    <property type="protein sequence ID" value="KAI3744668.1"/>
    <property type="molecule type" value="Genomic_DNA"/>
</dbReference>
<evidence type="ECO:0000313" key="2">
    <source>
        <dbReference type="Proteomes" id="UP001056120"/>
    </source>
</evidence>